<evidence type="ECO:0000256" key="1">
    <source>
        <dbReference type="SAM" id="Coils"/>
    </source>
</evidence>
<evidence type="ECO:0000256" key="2">
    <source>
        <dbReference type="SAM" id="MobiDB-lite"/>
    </source>
</evidence>
<evidence type="ECO:0000313" key="3">
    <source>
        <dbReference type="EMBL" id="OBZ75165.1"/>
    </source>
</evidence>
<proteinExistence type="predicted"/>
<accession>A0A1C7ME30</accession>
<keyword evidence="4" id="KW-1185">Reference proteome</keyword>
<dbReference type="OrthoDB" id="435460at2759"/>
<dbReference type="EMBL" id="LUGG01000004">
    <property type="protein sequence ID" value="OBZ75165.1"/>
    <property type="molecule type" value="Genomic_DNA"/>
</dbReference>
<evidence type="ECO:0000313" key="4">
    <source>
        <dbReference type="Proteomes" id="UP000092993"/>
    </source>
</evidence>
<organism evidence="3 4">
    <name type="scientific">Grifola frondosa</name>
    <name type="common">Maitake</name>
    <name type="synonym">Polyporus frondosus</name>
    <dbReference type="NCBI Taxonomy" id="5627"/>
    <lineage>
        <taxon>Eukaryota</taxon>
        <taxon>Fungi</taxon>
        <taxon>Dikarya</taxon>
        <taxon>Basidiomycota</taxon>
        <taxon>Agaricomycotina</taxon>
        <taxon>Agaricomycetes</taxon>
        <taxon>Polyporales</taxon>
        <taxon>Grifolaceae</taxon>
        <taxon>Grifola</taxon>
    </lineage>
</organism>
<feature type="coiled-coil region" evidence="1">
    <location>
        <begin position="267"/>
        <end position="294"/>
    </location>
</feature>
<reference evidence="3 4" key="1">
    <citation type="submission" date="2016-03" db="EMBL/GenBank/DDBJ databases">
        <title>Whole genome sequencing of Grifola frondosa 9006-11.</title>
        <authorList>
            <person name="Min B."/>
            <person name="Park H."/>
            <person name="Kim J.-G."/>
            <person name="Cho H."/>
            <person name="Oh Y.-L."/>
            <person name="Kong W.-S."/>
            <person name="Choi I.-G."/>
        </authorList>
    </citation>
    <scope>NUCLEOTIDE SEQUENCE [LARGE SCALE GENOMIC DNA]</scope>
    <source>
        <strain evidence="3 4">9006-11</strain>
    </source>
</reference>
<comment type="caution">
    <text evidence="3">The sequence shown here is derived from an EMBL/GenBank/DDBJ whole genome shotgun (WGS) entry which is preliminary data.</text>
</comment>
<gene>
    <name evidence="3" type="ORF">A0H81_04952</name>
</gene>
<name>A0A1C7ME30_GRIFR</name>
<protein>
    <submittedName>
        <fullName evidence="3">Uncharacterized protein</fullName>
    </submittedName>
</protein>
<dbReference type="AlphaFoldDB" id="A0A1C7ME30"/>
<dbReference type="Proteomes" id="UP000092993">
    <property type="component" value="Unassembled WGS sequence"/>
</dbReference>
<dbReference type="STRING" id="5627.A0A1C7ME30"/>
<feature type="region of interest" description="Disordered" evidence="2">
    <location>
        <begin position="358"/>
        <end position="383"/>
    </location>
</feature>
<keyword evidence="1" id="KW-0175">Coiled coil</keyword>
<sequence>MSPTKQARLSSLFTPSAVKVASLSQSQQEPDDFAISPLPSAVAGSRRTVPLSSTDRSRIDRVLRENAHLLPSTKRGASASLLRSSILQARSTPKNRSTIFEIHPISNADASPPLQVEDVSRMPSSTKTDMGKGKVKEVIFPSPSESGWSHRRHTMGYTAVENQFMNESFGGGSVRGRIQPPSLATSNIHRALHDTHLGCLIFRCGSFLAGPQRSPALSELELVTDYGVQCVIAGMVENHGFNAETVRKVCANARSLRLADHVLCRMRESANECADEVLQSLQQEEEEEEDDDEEGHSTLLLSHIDRVRPRYGQAFEYSPIPGSPRTDESIAADMDFVPPKSTRAGQFVRLVREGRADEARRRESLRASGAGLSSPLESDLGSDDEDVFVEQSLLADVETNTSDTPFFGTGDTPDLVPLARSRNLKGLRQLENTMGRGSVKILTGRLVDEILARHKV</sequence>